<reference evidence="5 6" key="1">
    <citation type="submission" date="2018-08" db="EMBL/GenBank/DDBJ databases">
        <title>A genome reference for cultivated species of the human gut microbiota.</title>
        <authorList>
            <person name="Zou Y."/>
            <person name="Xue W."/>
            <person name="Luo G."/>
        </authorList>
    </citation>
    <scope>NUCLEOTIDE SEQUENCE [LARGE SCALE GENOMIC DNA]</scope>
    <source>
        <strain evidence="5 6">AF13-3LB</strain>
    </source>
</reference>
<keyword evidence="3" id="KW-0472">Membrane</keyword>
<dbReference type="InterPro" id="IPR000835">
    <property type="entry name" value="HTH_MarR-typ"/>
</dbReference>
<evidence type="ECO:0000313" key="5">
    <source>
        <dbReference type="EMBL" id="RGW11109.1"/>
    </source>
</evidence>
<dbReference type="GO" id="GO:0003700">
    <property type="term" value="F:DNA-binding transcription factor activity"/>
    <property type="evidence" value="ECO:0007669"/>
    <property type="project" value="InterPro"/>
</dbReference>
<dbReference type="Pfam" id="PF00480">
    <property type="entry name" value="ROK"/>
    <property type="match status" value="1"/>
</dbReference>
<dbReference type="Gene3D" id="3.30.420.40">
    <property type="match status" value="2"/>
</dbReference>
<feature type="domain" description="HTH marR-type" evidence="4">
    <location>
        <begin position="99"/>
        <end position="147"/>
    </location>
</feature>
<evidence type="ECO:0000256" key="1">
    <source>
        <dbReference type="ARBA" id="ARBA00006479"/>
    </source>
</evidence>
<accession>A0A395XIN0</accession>
<dbReference type="SUPFAM" id="SSF46785">
    <property type="entry name" value="Winged helix' DNA-binding domain"/>
    <property type="match status" value="1"/>
</dbReference>
<feature type="transmembrane region" description="Helical" evidence="3">
    <location>
        <begin position="6"/>
        <end position="25"/>
    </location>
</feature>
<dbReference type="PANTHER" id="PTHR18964">
    <property type="entry name" value="ROK (REPRESSOR, ORF, KINASE) FAMILY"/>
    <property type="match status" value="1"/>
</dbReference>
<proteinExistence type="inferred from homology"/>
<evidence type="ECO:0000256" key="3">
    <source>
        <dbReference type="SAM" id="Phobius"/>
    </source>
</evidence>
<comment type="caution">
    <text evidence="5">The sequence shown here is derived from an EMBL/GenBank/DDBJ whole genome shotgun (WGS) entry which is preliminary data.</text>
</comment>
<name>A0A395XIN0_9BIFI</name>
<dbReference type="EMBL" id="QRZV01000001">
    <property type="protein sequence ID" value="RGW11109.1"/>
    <property type="molecule type" value="Genomic_DNA"/>
</dbReference>
<dbReference type="Pfam" id="PF01047">
    <property type="entry name" value="MarR"/>
    <property type="match status" value="1"/>
</dbReference>
<sequence>MFDSVRFASILVAFMAPLLAIIVHLKHFVHFHHNMHTIRAQPTRELLANSLTKVSNLAKVLKTDFAKVCASARLNTMTSPLQSPTMASSTKPTATAPASPTQLRVLRQLYTHSPLTKQDIATQLGLSMPTVTAALRALDHNGTVVRTTPRASTGGRRPATYSFNMRRHVALGVTIRSTEIVCIAVDLSGAIVDQRHTTIAARAEAIFYQRAAHIIEDFAHSLSANGLTPLGTGLTVPAHVNAANSLDYERIGANITPPVTFTERYCAYALAEHWARPHLHDAVCLFLGNHIGSAVIVNGMPHTGAIEHMQLVPGGPQCECGSTGCLNVYCASNRLAEEGESLPGFFGVLEQGEIHHRERMRAWLQSLGHAIANVHTVFDADVVLCGPIAGYLDDAEIAQLQQMSAARPTAARRIPDYSGSPRIIRGLCDKYQDATGAALAVVKAHLASLGCV</sequence>
<dbReference type="InterPro" id="IPR043129">
    <property type="entry name" value="ATPase_NBD"/>
</dbReference>
<feature type="region of interest" description="Disordered" evidence="2">
    <location>
        <begin position="79"/>
        <end position="99"/>
    </location>
</feature>
<dbReference type="AlphaFoldDB" id="A0A395XIN0"/>
<keyword evidence="3" id="KW-1133">Transmembrane helix</keyword>
<organism evidence="5 6">
    <name type="scientific">Bifidobacterium pseudolongum</name>
    <dbReference type="NCBI Taxonomy" id="1694"/>
    <lineage>
        <taxon>Bacteria</taxon>
        <taxon>Bacillati</taxon>
        <taxon>Actinomycetota</taxon>
        <taxon>Actinomycetes</taxon>
        <taxon>Bifidobacteriales</taxon>
        <taxon>Bifidobacteriaceae</taxon>
        <taxon>Bifidobacterium</taxon>
    </lineage>
</organism>
<comment type="similarity">
    <text evidence="1">Belongs to the ROK (NagC/XylR) family.</text>
</comment>
<dbReference type="Gene3D" id="1.10.10.10">
    <property type="entry name" value="Winged helix-like DNA-binding domain superfamily/Winged helix DNA-binding domain"/>
    <property type="match status" value="1"/>
</dbReference>
<evidence type="ECO:0000313" key="6">
    <source>
        <dbReference type="Proteomes" id="UP000265970"/>
    </source>
</evidence>
<dbReference type="Proteomes" id="UP000265970">
    <property type="component" value="Unassembled WGS sequence"/>
</dbReference>
<gene>
    <name evidence="5" type="ORF">DWV92_01880</name>
</gene>
<protein>
    <submittedName>
        <fullName evidence="5">ROK family transcriptional regulator</fullName>
    </submittedName>
</protein>
<keyword evidence="3" id="KW-0812">Transmembrane</keyword>
<dbReference type="PANTHER" id="PTHR18964:SF149">
    <property type="entry name" value="BIFUNCTIONAL UDP-N-ACETYLGLUCOSAMINE 2-EPIMERASE_N-ACETYLMANNOSAMINE KINASE"/>
    <property type="match status" value="1"/>
</dbReference>
<dbReference type="InterPro" id="IPR000600">
    <property type="entry name" value="ROK"/>
</dbReference>
<dbReference type="InterPro" id="IPR036390">
    <property type="entry name" value="WH_DNA-bd_sf"/>
</dbReference>
<feature type="compositionally biased region" description="Low complexity" evidence="2">
    <location>
        <begin position="83"/>
        <end position="99"/>
    </location>
</feature>
<dbReference type="InterPro" id="IPR036388">
    <property type="entry name" value="WH-like_DNA-bd_sf"/>
</dbReference>
<evidence type="ECO:0000259" key="4">
    <source>
        <dbReference type="Pfam" id="PF01047"/>
    </source>
</evidence>
<dbReference type="SUPFAM" id="SSF53067">
    <property type="entry name" value="Actin-like ATPase domain"/>
    <property type="match status" value="2"/>
</dbReference>
<evidence type="ECO:0000256" key="2">
    <source>
        <dbReference type="SAM" id="MobiDB-lite"/>
    </source>
</evidence>